<evidence type="ECO:0000313" key="2">
    <source>
        <dbReference type="Proteomes" id="UP000177122"/>
    </source>
</evidence>
<dbReference type="Proteomes" id="UP000177122">
    <property type="component" value="Unassembled WGS sequence"/>
</dbReference>
<reference evidence="1 2" key="1">
    <citation type="journal article" date="2016" name="Nat. Commun.">
        <title>Thousands of microbial genomes shed light on interconnected biogeochemical processes in an aquifer system.</title>
        <authorList>
            <person name="Anantharaman K."/>
            <person name="Brown C.T."/>
            <person name="Hug L.A."/>
            <person name="Sharon I."/>
            <person name="Castelle C.J."/>
            <person name="Probst A.J."/>
            <person name="Thomas B.C."/>
            <person name="Singh A."/>
            <person name="Wilkins M.J."/>
            <person name="Karaoz U."/>
            <person name="Brodie E.L."/>
            <person name="Williams K.H."/>
            <person name="Hubbard S.S."/>
            <person name="Banfield J.F."/>
        </authorList>
    </citation>
    <scope>NUCLEOTIDE SEQUENCE [LARGE SCALE GENOMIC DNA]</scope>
</reference>
<comment type="caution">
    <text evidence="1">The sequence shown here is derived from an EMBL/GenBank/DDBJ whole genome shotgun (WGS) entry which is preliminary data.</text>
</comment>
<protein>
    <submittedName>
        <fullName evidence="1">Uncharacterized protein</fullName>
    </submittedName>
</protein>
<proteinExistence type="predicted"/>
<dbReference type="EMBL" id="MHLI01000015">
    <property type="protein sequence ID" value="OGZ05157.1"/>
    <property type="molecule type" value="Genomic_DNA"/>
</dbReference>
<name>A0A1G2CV74_9BACT</name>
<sequence length="86" mass="10028">MKEKESLYSMVRLFNHAFGVCPSKDLYFPAFSTFYLYTTRCISKYPLSKKLITDSTFQIIKTFIIHGTKFIVLNKKTHSREPLGLP</sequence>
<dbReference type="AlphaFoldDB" id="A0A1G2CV74"/>
<organism evidence="1 2">
    <name type="scientific">Candidatus Lloydbacteria bacterium RIFCSPHIGHO2_01_FULL_49_22</name>
    <dbReference type="NCBI Taxonomy" id="1798658"/>
    <lineage>
        <taxon>Bacteria</taxon>
        <taxon>Candidatus Lloydiibacteriota</taxon>
    </lineage>
</organism>
<accession>A0A1G2CV74</accession>
<evidence type="ECO:0000313" key="1">
    <source>
        <dbReference type="EMBL" id="OGZ05157.1"/>
    </source>
</evidence>
<gene>
    <name evidence="1" type="ORF">A2845_02455</name>
</gene>